<gene>
    <name evidence="1" type="ORF">QUG02_17450</name>
</gene>
<dbReference type="EMBL" id="JAUCFG010000002">
    <property type="protein sequence ID" value="MDM5439849.1"/>
    <property type="molecule type" value="Genomic_DNA"/>
</dbReference>
<evidence type="ECO:0000313" key="2">
    <source>
        <dbReference type="Proteomes" id="UP001224139"/>
    </source>
</evidence>
<sequence length="123" mass="13710">MTSINDLASEIAREMQRYGNAVKEDLEVAEEEVTDNLVDELKQNSPKGKRKGARKYSKGWRKKKVGNATVVYNAWKPQLTHLLEKGHAKATGGGRVPAKVHIAPAEEKAINEYLAKVERAVQQ</sequence>
<organism evidence="1 2">
    <name type="scientific">Bacillus hominis</name>
    <dbReference type="NCBI Taxonomy" id="2817478"/>
    <lineage>
        <taxon>Bacteria</taxon>
        <taxon>Bacillati</taxon>
        <taxon>Bacillota</taxon>
        <taxon>Bacilli</taxon>
        <taxon>Bacillales</taxon>
        <taxon>Bacillaceae</taxon>
        <taxon>Bacillus</taxon>
        <taxon>Bacillus cereus group</taxon>
    </lineage>
</organism>
<name>A0ABT7RA73_9BACI</name>
<evidence type="ECO:0000313" key="1">
    <source>
        <dbReference type="EMBL" id="MDM5439849.1"/>
    </source>
</evidence>
<proteinExistence type="predicted"/>
<dbReference type="Proteomes" id="UP001224139">
    <property type="component" value="Unassembled WGS sequence"/>
</dbReference>
<accession>A0ABT7RA73</accession>
<keyword evidence="2" id="KW-1185">Reference proteome</keyword>
<comment type="caution">
    <text evidence="1">The sequence shown here is derived from an EMBL/GenBank/DDBJ whole genome shotgun (WGS) entry which is preliminary data.</text>
</comment>
<protein>
    <submittedName>
        <fullName evidence="1">HK97 gp10 family phage protein</fullName>
    </submittedName>
</protein>
<dbReference type="RefSeq" id="WP_289359924.1">
    <property type="nucleotide sequence ID" value="NZ_JAUCFG010000002.1"/>
</dbReference>
<reference evidence="1 2" key="1">
    <citation type="submission" date="2023-06" db="EMBL/GenBank/DDBJ databases">
        <title>Comparative genomics of Bacillaceae isolates and their secondary metabolite potential.</title>
        <authorList>
            <person name="Song L."/>
            <person name="Nielsen L.J."/>
            <person name="Mohite O."/>
            <person name="Xu X."/>
            <person name="Weber T."/>
            <person name="Kovacs A.T."/>
        </authorList>
    </citation>
    <scope>NUCLEOTIDE SEQUENCE [LARGE SCALE GENOMIC DNA]</scope>
    <source>
        <strain evidence="1 2">DX2.1</strain>
    </source>
</reference>